<protein>
    <submittedName>
        <fullName evidence="1">Uncharacterized protein</fullName>
    </submittedName>
</protein>
<dbReference type="Proteomes" id="UP000319263">
    <property type="component" value="Chromosome"/>
</dbReference>
<keyword evidence="2" id="KW-1185">Reference proteome</keyword>
<dbReference type="AlphaFoldDB" id="A0A516PZX7"/>
<dbReference type="RefSeq" id="WP_143986680.1">
    <property type="nucleotide sequence ID" value="NZ_CP041692.1"/>
</dbReference>
<name>A0A516PZX7_9ACTN</name>
<dbReference type="EMBL" id="CP041692">
    <property type="protein sequence ID" value="QDP96718.1"/>
    <property type="molecule type" value="Genomic_DNA"/>
</dbReference>
<organism evidence="1 2">
    <name type="scientific">Microlunatus elymi</name>
    <dbReference type="NCBI Taxonomy" id="2596828"/>
    <lineage>
        <taxon>Bacteria</taxon>
        <taxon>Bacillati</taxon>
        <taxon>Actinomycetota</taxon>
        <taxon>Actinomycetes</taxon>
        <taxon>Propionibacteriales</taxon>
        <taxon>Propionibacteriaceae</taxon>
        <taxon>Microlunatus</taxon>
    </lineage>
</organism>
<gene>
    <name evidence="1" type="ORF">FOE78_13090</name>
</gene>
<proteinExistence type="predicted"/>
<dbReference type="OrthoDB" id="3517652at2"/>
<dbReference type="KEGG" id="mik:FOE78_13090"/>
<accession>A0A516PZX7</accession>
<sequence length="77" mass="8154">MIGRRGPIRLIMVPVDDGFGSRHPSMKAFAGRFGAEPGAYGMPLGPNYPIARKLDAALRAAAAPGYPGLEASWITRS</sequence>
<reference evidence="1 2" key="1">
    <citation type="submission" date="2019-07" db="EMBL/GenBank/DDBJ databases">
        <title>Microlunatus dokdonensis sp. nov. isolated from the rhizospheric soil of the wild plant Elymus tsukushiensis.</title>
        <authorList>
            <person name="Ghim S.-Y."/>
            <person name="Hwang Y.-J."/>
            <person name="Son J.-S."/>
            <person name="Shin J.-H."/>
        </authorList>
    </citation>
    <scope>NUCLEOTIDE SEQUENCE [LARGE SCALE GENOMIC DNA]</scope>
    <source>
        <strain evidence="1 2">KUDC0627</strain>
    </source>
</reference>
<evidence type="ECO:0000313" key="2">
    <source>
        <dbReference type="Proteomes" id="UP000319263"/>
    </source>
</evidence>
<evidence type="ECO:0000313" key="1">
    <source>
        <dbReference type="EMBL" id="QDP96718.1"/>
    </source>
</evidence>